<accession>A0A0F8ZNH2</accession>
<reference evidence="1" key="1">
    <citation type="journal article" date="2015" name="Nature">
        <title>Complex archaea that bridge the gap between prokaryotes and eukaryotes.</title>
        <authorList>
            <person name="Spang A."/>
            <person name="Saw J.H."/>
            <person name="Jorgensen S.L."/>
            <person name="Zaremba-Niedzwiedzka K."/>
            <person name="Martijn J."/>
            <person name="Lind A.E."/>
            <person name="van Eijk R."/>
            <person name="Schleper C."/>
            <person name="Guy L."/>
            <person name="Ettema T.J."/>
        </authorList>
    </citation>
    <scope>NUCLEOTIDE SEQUENCE</scope>
</reference>
<dbReference type="EMBL" id="LAZR01046928">
    <property type="protein sequence ID" value="KKK95397.1"/>
    <property type="molecule type" value="Genomic_DNA"/>
</dbReference>
<comment type="caution">
    <text evidence="1">The sequence shown here is derived from an EMBL/GenBank/DDBJ whole genome shotgun (WGS) entry which is preliminary data.</text>
</comment>
<gene>
    <name evidence="1" type="ORF">LCGC14_2673210</name>
</gene>
<protein>
    <submittedName>
        <fullName evidence="1">Uncharacterized protein</fullName>
    </submittedName>
</protein>
<dbReference type="AlphaFoldDB" id="A0A0F8ZNH2"/>
<proteinExistence type="predicted"/>
<organism evidence="1">
    <name type="scientific">marine sediment metagenome</name>
    <dbReference type="NCBI Taxonomy" id="412755"/>
    <lineage>
        <taxon>unclassified sequences</taxon>
        <taxon>metagenomes</taxon>
        <taxon>ecological metagenomes</taxon>
    </lineage>
</organism>
<evidence type="ECO:0000313" key="1">
    <source>
        <dbReference type="EMBL" id="KKK95397.1"/>
    </source>
</evidence>
<name>A0A0F8ZNH2_9ZZZZ</name>
<sequence>MTKQQLLKIYTQANFDAVTNKARRSAIADYEIMRARTKATKRGATPVEIQRNVEMI</sequence>